<evidence type="ECO:0000313" key="2">
    <source>
        <dbReference type="EMBL" id="BCS88197.1"/>
    </source>
</evidence>
<reference evidence="2" key="1">
    <citation type="journal article" date="2022" name="Arch. Microbiol.">
        <title>Pseudodesulfovibrio sediminis sp. nov., a mesophilic and neutrophilic sulfate-reducing bacterium isolated from sediment of a brackish lake.</title>
        <authorList>
            <person name="Takahashi A."/>
            <person name="Kojima H."/>
            <person name="Watanabe M."/>
            <person name="Fukui M."/>
        </authorList>
    </citation>
    <scope>NUCLEOTIDE SEQUENCE</scope>
    <source>
        <strain evidence="2">SF6</strain>
    </source>
</reference>
<dbReference type="InterPro" id="IPR014756">
    <property type="entry name" value="Ig_E-set"/>
</dbReference>
<gene>
    <name evidence="2" type="ORF">PSDVSF_14390</name>
</gene>
<evidence type="ECO:0000259" key="1">
    <source>
        <dbReference type="Pfam" id="PF16561"/>
    </source>
</evidence>
<name>A0ABN6EP61_9BACT</name>
<sequence>MTEETNKILTEKAIIEDIRRAPETAVPEGLTQQVMSRLEPRRATLWTRVRVWMMRPHAIKVRPLEAIPALTIAMALLILTVVKMDGPVPENHIQLSTVRFVLNDAARQASSVAVIGSFNGWSAERSVMWYSPADEAWVLEAELPQGDHEYLFLVNGEKLVPDPGAPLSMDDGFGNRNSIVFVNVEREHVL</sequence>
<dbReference type="SUPFAM" id="SSF81296">
    <property type="entry name" value="E set domains"/>
    <property type="match status" value="1"/>
</dbReference>
<dbReference type="CDD" id="cd02859">
    <property type="entry name" value="E_set_AMPKbeta_like_N"/>
    <property type="match status" value="1"/>
</dbReference>
<accession>A0ABN6EP61</accession>
<dbReference type="EMBL" id="AP024485">
    <property type="protein sequence ID" value="BCS88197.1"/>
    <property type="molecule type" value="Genomic_DNA"/>
</dbReference>
<feature type="domain" description="AMP-activated protein kinase glycogen-binding" evidence="1">
    <location>
        <begin position="108"/>
        <end position="183"/>
    </location>
</feature>
<dbReference type="Gene3D" id="2.60.40.10">
    <property type="entry name" value="Immunoglobulins"/>
    <property type="match status" value="1"/>
</dbReference>
<dbReference type="InterPro" id="IPR032640">
    <property type="entry name" value="AMPK1_CBM"/>
</dbReference>
<protein>
    <recommendedName>
        <fullName evidence="1">AMP-activated protein kinase glycogen-binding domain-containing protein</fullName>
    </recommendedName>
</protein>
<dbReference type="Proteomes" id="UP001053296">
    <property type="component" value="Chromosome"/>
</dbReference>
<keyword evidence="3" id="KW-1185">Reference proteome</keyword>
<dbReference type="RefSeq" id="WP_229595611.1">
    <property type="nucleotide sequence ID" value="NZ_AP024485.1"/>
</dbReference>
<evidence type="ECO:0000313" key="3">
    <source>
        <dbReference type="Proteomes" id="UP001053296"/>
    </source>
</evidence>
<dbReference type="Pfam" id="PF16561">
    <property type="entry name" value="AMPK1_CBM"/>
    <property type="match status" value="1"/>
</dbReference>
<proteinExistence type="predicted"/>
<organism evidence="2 3">
    <name type="scientific">Pseudodesulfovibrio sediminis</name>
    <dbReference type="NCBI Taxonomy" id="2810563"/>
    <lineage>
        <taxon>Bacteria</taxon>
        <taxon>Pseudomonadati</taxon>
        <taxon>Thermodesulfobacteriota</taxon>
        <taxon>Desulfovibrionia</taxon>
        <taxon>Desulfovibrionales</taxon>
        <taxon>Desulfovibrionaceae</taxon>
    </lineage>
</organism>
<dbReference type="InterPro" id="IPR013783">
    <property type="entry name" value="Ig-like_fold"/>
</dbReference>